<accession>A0ABQ5NBF8</accession>
<comment type="caution">
    <text evidence="2">The sequence shown here is derived from an EMBL/GenBank/DDBJ whole genome shotgun (WGS) entry which is preliminary data.</text>
</comment>
<dbReference type="InterPro" id="IPR004360">
    <property type="entry name" value="Glyas_Fos-R_dOase_dom"/>
</dbReference>
<dbReference type="EMBL" id="BRXR01000001">
    <property type="protein sequence ID" value="GLC32609.1"/>
    <property type="molecule type" value="Genomic_DNA"/>
</dbReference>
<dbReference type="PROSITE" id="PS51819">
    <property type="entry name" value="VOC"/>
    <property type="match status" value="1"/>
</dbReference>
<dbReference type="InterPro" id="IPR037523">
    <property type="entry name" value="VOC_core"/>
</dbReference>
<feature type="domain" description="VOC" evidence="1">
    <location>
        <begin position="1"/>
        <end position="116"/>
    </location>
</feature>
<dbReference type="Gene3D" id="3.10.180.10">
    <property type="entry name" value="2,3-Dihydroxybiphenyl 1,2-Dioxygenase, domain 1"/>
    <property type="match status" value="1"/>
</dbReference>
<dbReference type="CDD" id="cd06587">
    <property type="entry name" value="VOC"/>
    <property type="match status" value="1"/>
</dbReference>
<dbReference type="Pfam" id="PF00903">
    <property type="entry name" value="Glyoxalase"/>
    <property type="match status" value="1"/>
</dbReference>
<dbReference type="RefSeq" id="WP_264851916.1">
    <property type="nucleotide sequence ID" value="NZ_BRXR01000001.1"/>
</dbReference>
<evidence type="ECO:0000313" key="3">
    <source>
        <dbReference type="Proteomes" id="UP001208567"/>
    </source>
</evidence>
<dbReference type="InterPro" id="IPR029068">
    <property type="entry name" value="Glyas_Bleomycin-R_OHBP_Dase"/>
</dbReference>
<keyword evidence="3" id="KW-1185">Reference proteome</keyword>
<dbReference type="Proteomes" id="UP001208567">
    <property type="component" value="Unassembled WGS sequence"/>
</dbReference>
<protein>
    <recommendedName>
        <fullName evidence="1">VOC domain-containing protein</fullName>
    </recommendedName>
</protein>
<proteinExistence type="predicted"/>
<reference evidence="2 3" key="1">
    <citation type="journal article" date="2024" name="Int. J. Syst. Evol. Microbiol.">
        <title>Clostridium omnivorum sp. nov., isolated from anoxic soil under the treatment of reductive soil disinfestation.</title>
        <authorList>
            <person name="Ueki A."/>
            <person name="Tonouchi A."/>
            <person name="Kaku N."/>
            <person name="Honma S."/>
            <person name="Ueki K."/>
        </authorList>
    </citation>
    <scope>NUCLEOTIDE SEQUENCE [LARGE SCALE GENOMIC DNA]</scope>
    <source>
        <strain evidence="2 3">E14</strain>
    </source>
</reference>
<organism evidence="2 3">
    <name type="scientific">Clostridium omnivorum</name>
    <dbReference type="NCBI Taxonomy" id="1604902"/>
    <lineage>
        <taxon>Bacteria</taxon>
        <taxon>Bacillati</taxon>
        <taxon>Bacillota</taxon>
        <taxon>Clostridia</taxon>
        <taxon>Eubacteriales</taxon>
        <taxon>Clostridiaceae</taxon>
        <taxon>Clostridium</taxon>
    </lineage>
</organism>
<evidence type="ECO:0000313" key="2">
    <source>
        <dbReference type="EMBL" id="GLC32609.1"/>
    </source>
</evidence>
<name>A0ABQ5NBF8_9CLOT</name>
<gene>
    <name evidence="2" type="ORF">bsdE14_40190</name>
</gene>
<sequence length="117" mass="13631">MICHVTIKTENIQESIDFYQWLLELPVVSRYEIQSGELAFLGKEETKLEFICERNYKKHGNIEGITVGFRVDNLDDKIEMLKGRNIGVSPIMMPSANVRFCFFTDFNGMNVQLFEEK</sequence>
<evidence type="ECO:0000259" key="1">
    <source>
        <dbReference type="PROSITE" id="PS51819"/>
    </source>
</evidence>
<dbReference type="SUPFAM" id="SSF54593">
    <property type="entry name" value="Glyoxalase/Bleomycin resistance protein/Dihydroxybiphenyl dioxygenase"/>
    <property type="match status" value="1"/>
</dbReference>